<dbReference type="Pfam" id="PF19933">
    <property type="entry name" value="DUF6396"/>
    <property type="match status" value="1"/>
</dbReference>
<dbReference type="InterPro" id="IPR045653">
    <property type="entry name" value="DUF6396"/>
</dbReference>
<accession>A0A8K0Y0X0</accession>
<gene>
    <name evidence="2" type="ORF">JJB97_17455</name>
</gene>
<sequence>MAVKNGYAIAALQLKDSFNGPVSENRSDYLALEKDPERVRRYELIQKELRYHPEARFPDIDKIVPLPPAELPAWDGTFEYKKAQQ</sequence>
<reference evidence="2" key="1">
    <citation type="submission" date="2021-01" db="EMBL/GenBank/DDBJ databases">
        <title>Intestinitalea alba gen. nov., sp. nov., a novel genus of the family Enterobacteriaceae, isolated from the gut of the plastic-eating mealworm Tenebrio molitor L.</title>
        <authorList>
            <person name="Yang Y."/>
        </authorList>
    </citation>
    <scope>NUCLEOTIDE SEQUENCE</scope>
    <source>
        <strain evidence="2">BIT-L3</strain>
    </source>
</reference>
<protein>
    <recommendedName>
        <fullName evidence="1">DUF6396 domain-containing protein</fullName>
    </recommendedName>
</protein>
<feature type="domain" description="DUF6396" evidence="1">
    <location>
        <begin position="10"/>
        <end position="84"/>
    </location>
</feature>
<evidence type="ECO:0000259" key="1">
    <source>
        <dbReference type="Pfam" id="PF19933"/>
    </source>
</evidence>
<dbReference type="RefSeq" id="WP_238715362.1">
    <property type="nucleotide sequence ID" value="NZ_JAEPBH010000085.1"/>
</dbReference>
<comment type="caution">
    <text evidence="2">The sequence shown here is derived from an EMBL/GenBank/DDBJ whole genome shotgun (WGS) entry which is preliminary data.</text>
</comment>
<keyword evidence="3" id="KW-1185">Reference proteome</keyword>
<evidence type="ECO:0000313" key="3">
    <source>
        <dbReference type="Proteomes" id="UP000659047"/>
    </source>
</evidence>
<name>A0A8K0Y0X0_9ENTR</name>
<dbReference type="EMBL" id="JAEPBH010000085">
    <property type="protein sequence ID" value="MBK4717064.1"/>
    <property type="molecule type" value="Genomic_DNA"/>
</dbReference>
<dbReference type="Proteomes" id="UP000659047">
    <property type="component" value="Unassembled WGS sequence"/>
</dbReference>
<organism evidence="2 3">
    <name type="scientific">Tenebrionibacter intestinalis</name>
    <dbReference type="NCBI Taxonomy" id="2799638"/>
    <lineage>
        <taxon>Bacteria</taxon>
        <taxon>Pseudomonadati</taxon>
        <taxon>Pseudomonadota</taxon>
        <taxon>Gammaproteobacteria</taxon>
        <taxon>Enterobacterales</taxon>
        <taxon>Enterobacteriaceae</taxon>
        <taxon>Tenebrionibacter/Tenebrionicola group</taxon>
        <taxon>Tenebrionibacter</taxon>
    </lineage>
</organism>
<proteinExistence type="predicted"/>
<dbReference type="AlphaFoldDB" id="A0A8K0Y0X0"/>
<evidence type="ECO:0000313" key="2">
    <source>
        <dbReference type="EMBL" id="MBK4717064.1"/>
    </source>
</evidence>